<accession>A0ABT1FQH0</accession>
<gene>
    <name evidence="1" type="ORF">NCI00_15930</name>
</gene>
<dbReference type="InterPro" id="IPR011335">
    <property type="entry name" value="Restrct_endonuc-II-like"/>
</dbReference>
<dbReference type="SUPFAM" id="SSF52980">
    <property type="entry name" value="Restriction endonuclease-like"/>
    <property type="match status" value="1"/>
</dbReference>
<protein>
    <recommendedName>
        <fullName evidence="3">XisH protein</fullName>
    </recommendedName>
</protein>
<dbReference type="Gene3D" id="3.40.1350.10">
    <property type="match status" value="1"/>
</dbReference>
<reference evidence="1 2" key="1">
    <citation type="submission" date="2022-06" db="EMBL/GenBank/DDBJ databases">
        <title>Runella sp. S5 genome sequencing.</title>
        <authorList>
            <person name="Park S."/>
        </authorList>
    </citation>
    <scope>NUCLEOTIDE SEQUENCE [LARGE SCALE GENOMIC DNA]</scope>
    <source>
        <strain evidence="1 2">S5</strain>
    </source>
</reference>
<evidence type="ECO:0000313" key="1">
    <source>
        <dbReference type="EMBL" id="MCP1383936.1"/>
    </source>
</evidence>
<evidence type="ECO:0000313" key="2">
    <source>
        <dbReference type="Proteomes" id="UP001204772"/>
    </source>
</evidence>
<name>A0ABT1FQH0_9BACT</name>
<dbReference type="InterPro" id="IPR014919">
    <property type="entry name" value="XisH"/>
</dbReference>
<dbReference type="RefSeq" id="WP_253529132.1">
    <property type="nucleotide sequence ID" value="NZ_JAMZEL010000006.1"/>
</dbReference>
<dbReference type="Pfam" id="PF08814">
    <property type="entry name" value="XisH"/>
    <property type="match status" value="1"/>
</dbReference>
<dbReference type="EMBL" id="JAMZEL010000006">
    <property type="protein sequence ID" value="MCP1383936.1"/>
    <property type="molecule type" value="Genomic_DNA"/>
</dbReference>
<organism evidence="1 2">
    <name type="scientific">Runella salmonicolor</name>
    <dbReference type="NCBI Taxonomy" id="2950278"/>
    <lineage>
        <taxon>Bacteria</taxon>
        <taxon>Pseudomonadati</taxon>
        <taxon>Bacteroidota</taxon>
        <taxon>Cytophagia</taxon>
        <taxon>Cytophagales</taxon>
        <taxon>Spirosomataceae</taxon>
        <taxon>Runella</taxon>
    </lineage>
</organism>
<comment type="caution">
    <text evidence="1">The sequence shown here is derived from an EMBL/GenBank/DDBJ whole genome shotgun (WGS) entry which is preliminary data.</text>
</comment>
<sequence length="137" mass="16016">MAKDRYHQLVKNALIAEGWTVTDDPLYIPTFKRTVQVDLGAERLIGAEKENLKIAVEIKSFIGLSEIHEFYKALGQFNYYQLAIEETQPERILFLAVPLDIYDTLFEEPLTQKVIERFGLKIIVYHVQEEKIEKWIS</sequence>
<dbReference type="InterPro" id="IPR011856">
    <property type="entry name" value="tRNA_endonuc-like_dom_sf"/>
</dbReference>
<keyword evidence="2" id="KW-1185">Reference proteome</keyword>
<dbReference type="CDD" id="cd22366">
    <property type="entry name" value="XisH-like"/>
    <property type="match status" value="1"/>
</dbReference>
<evidence type="ECO:0008006" key="3">
    <source>
        <dbReference type="Google" id="ProtNLM"/>
    </source>
</evidence>
<proteinExistence type="predicted"/>
<dbReference type="Proteomes" id="UP001204772">
    <property type="component" value="Unassembled WGS sequence"/>
</dbReference>